<dbReference type="STRING" id="331657.A0A4U0XUP5"/>
<reference evidence="3 4" key="1">
    <citation type="submission" date="2017-03" db="EMBL/GenBank/DDBJ databases">
        <title>Genomes of endolithic fungi from Antarctica.</title>
        <authorList>
            <person name="Coleine C."/>
            <person name="Masonjones S."/>
            <person name="Stajich J.E."/>
        </authorList>
    </citation>
    <scope>NUCLEOTIDE SEQUENCE [LARGE SCALE GENOMIC DNA]</scope>
    <source>
        <strain evidence="3 4">CCFEE 5187</strain>
    </source>
</reference>
<dbReference type="PANTHER" id="PTHR38695">
    <property type="entry name" value="AMINO ACID PERMEASE_ SLC12A DOMAIN-CONTAINING PROTEIN"/>
    <property type="match status" value="1"/>
</dbReference>
<keyword evidence="4" id="KW-1185">Reference proteome</keyword>
<dbReference type="Pfam" id="PF17648">
    <property type="entry name" value="Luciferase"/>
    <property type="match status" value="1"/>
</dbReference>
<dbReference type="AlphaFoldDB" id="A0A4U0XUP5"/>
<proteinExistence type="predicted"/>
<comment type="caution">
    <text evidence="3">The sequence shown here is derived from an EMBL/GenBank/DDBJ whole genome shotgun (WGS) entry which is preliminary data.</text>
</comment>
<organism evidence="3 4">
    <name type="scientific">Cryomyces minteri</name>
    <dbReference type="NCBI Taxonomy" id="331657"/>
    <lineage>
        <taxon>Eukaryota</taxon>
        <taxon>Fungi</taxon>
        <taxon>Dikarya</taxon>
        <taxon>Ascomycota</taxon>
        <taxon>Pezizomycotina</taxon>
        <taxon>Dothideomycetes</taxon>
        <taxon>Dothideomycetes incertae sedis</taxon>
        <taxon>Cryomyces</taxon>
    </lineage>
</organism>
<dbReference type="InterPro" id="IPR048273">
    <property type="entry name" value="Luciferase"/>
</dbReference>
<dbReference type="OrthoDB" id="9987011at2759"/>
<dbReference type="EMBL" id="NAJN01000024">
    <property type="protein sequence ID" value="TKA81440.1"/>
    <property type="molecule type" value="Genomic_DNA"/>
</dbReference>
<feature type="region of interest" description="Disordered" evidence="1">
    <location>
        <begin position="247"/>
        <end position="275"/>
    </location>
</feature>
<gene>
    <name evidence="3" type="ORF">B0A49_00283</name>
</gene>
<protein>
    <recommendedName>
        <fullName evidence="2">Luciferase domain-containing protein</fullName>
    </recommendedName>
</protein>
<evidence type="ECO:0000313" key="4">
    <source>
        <dbReference type="Proteomes" id="UP000308768"/>
    </source>
</evidence>
<dbReference type="PANTHER" id="PTHR38695:SF1">
    <property type="entry name" value="AMINO ACID PERMEASE_ SLC12A DOMAIN-CONTAINING PROTEIN"/>
    <property type="match status" value="1"/>
</dbReference>
<accession>A0A4U0XUP5</accession>
<name>A0A4U0XUP5_9PEZI</name>
<dbReference type="Proteomes" id="UP000308768">
    <property type="component" value="Unassembled WGS sequence"/>
</dbReference>
<feature type="domain" description="Luciferase" evidence="2">
    <location>
        <begin position="161"/>
        <end position="232"/>
    </location>
</feature>
<dbReference type="InterPro" id="IPR040841">
    <property type="entry name" value="Luciferase_dom"/>
</dbReference>
<feature type="compositionally biased region" description="Acidic residues" evidence="1">
    <location>
        <begin position="257"/>
        <end position="267"/>
    </location>
</feature>
<evidence type="ECO:0000259" key="2">
    <source>
        <dbReference type="Pfam" id="PF17648"/>
    </source>
</evidence>
<evidence type="ECO:0000313" key="3">
    <source>
        <dbReference type="EMBL" id="TKA81440.1"/>
    </source>
</evidence>
<evidence type="ECO:0000256" key="1">
    <source>
        <dbReference type="SAM" id="MobiDB-lite"/>
    </source>
</evidence>
<sequence>MTIPLPKLDLLPGQKLTLPGFLILCFTAVIVHRDYKAFRSLGPGGTPSTIPGYVRVKILSLFKLKDPYSPIPVPKGFRPQYGFLSSVRIPRRVGPRPEVDGIAPHRQLTQICSKDAFASLSSAISVFAAVPNNKLVLGTSCFEKHGTGLFSLAPLTRTCKGEICHAHASDGSLHMTLHPQDAATVLLRGWGERHPLARGGWFSRFVPSGFLMVYAPRTEQELEVVTEIIRAAAWFVSGQTICTSKEEEQRRDSGCVMEEDEGEEEGEEKVMEGYPIAHAQIPQMTS</sequence>